<gene>
    <name evidence="5" type="ORF">ASIM_LOCUS1384</name>
</gene>
<comment type="subcellular location">
    <subcellularLocation>
        <location evidence="1">Recycling endosome</location>
    </subcellularLocation>
</comment>
<dbReference type="GO" id="GO:0055037">
    <property type="term" value="C:recycling endosome"/>
    <property type="evidence" value="ECO:0007669"/>
    <property type="project" value="UniProtKB-SubCell"/>
</dbReference>
<dbReference type="AlphaFoldDB" id="A0A3P6NSD5"/>
<dbReference type="OrthoDB" id="8956628at2759"/>
<dbReference type="PANTHER" id="PTHR15746:SF23">
    <property type="entry name" value="RAB11 INTERACTING PROTEIN, ISOFORM A"/>
    <property type="match status" value="1"/>
</dbReference>
<evidence type="ECO:0000256" key="3">
    <source>
        <dbReference type="SAM" id="MobiDB-lite"/>
    </source>
</evidence>
<dbReference type="Proteomes" id="UP000267096">
    <property type="component" value="Unassembled WGS sequence"/>
</dbReference>
<dbReference type="EMBL" id="UYRR01001437">
    <property type="protein sequence ID" value="VDK18708.1"/>
    <property type="molecule type" value="Genomic_DNA"/>
</dbReference>
<keyword evidence="2" id="KW-0967">Endosome</keyword>
<dbReference type="PANTHER" id="PTHR15746">
    <property type="entry name" value="RAB11-RELATED"/>
    <property type="match status" value="1"/>
</dbReference>
<protein>
    <recommendedName>
        <fullName evidence="4">C2 domain-containing protein</fullName>
    </recommendedName>
</protein>
<reference evidence="5 6" key="1">
    <citation type="submission" date="2018-11" db="EMBL/GenBank/DDBJ databases">
        <authorList>
            <consortium name="Pathogen Informatics"/>
        </authorList>
    </citation>
    <scope>NUCLEOTIDE SEQUENCE [LARGE SCALE GENOMIC DNA]</scope>
</reference>
<feature type="compositionally biased region" description="Polar residues" evidence="3">
    <location>
        <begin position="238"/>
        <end position="260"/>
    </location>
</feature>
<feature type="region of interest" description="Disordered" evidence="3">
    <location>
        <begin position="208"/>
        <end position="260"/>
    </location>
</feature>
<organism evidence="5 6">
    <name type="scientific">Anisakis simplex</name>
    <name type="common">Herring worm</name>
    <dbReference type="NCBI Taxonomy" id="6269"/>
    <lineage>
        <taxon>Eukaryota</taxon>
        <taxon>Metazoa</taxon>
        <taxon>Ecdysozoa</taxon>
        <taxon>Nematoda</taxon>
        <taxon>Chromadorea</taxon>
        <taxon>Rhabditida</taxon>
        <taxon>Spirurina</taxon>
        <taxon>Ascaridomorpha</taxon>
        <taxon>Ascaridoidea</taxon>
        <taxon>Anisakidae</taxon>
        <taxon>Anisakis</taxon>
        <taxon>Anisakis simplex complex</taxon>
    </lineage>
</organism>
<feature type="domain" description="C2" evidence="4">
    <location>
        <begin position="1"/>
        <end position="107"/>
    </location>
</feature>
<proteinExistence type="predicted"/>
<feature type="region of interest" description="Disordered" evidence="3">
    <location>
        <begin position="184"/>
        <end position="203"/>
    </location>
</feature>
<dbReference type="SMART" id="SM00239">
    <property type="entry name" value="C2"/>
    <property type="match status" value="1"/>
</dbReference>
<dbReference type="GO" id="GO:0031267">
    <property type="term" value="F:small GTPase binding"/>
    <property type="evidence" value="ECO:0007669"/>
    <property type="project" value="InterPro"/>
</dbReference>
<dbReference type="InterPro" id="IPR035892">
    <property type="entry name" value="C2_domain_sf"/>
</dbReference>
<dbReference type="Gene3D" id="2.60.40.150">
    <property type="entry name" value="C2 domain"/>
    <property type="match status" value="1"/>
</dbReference>
<accession>A0A3P6NSD5</accession>
<evidence type="ECO:0000313" key="5">
    <source>
        <dbReference type="EMBL" id="VDK18708.1"/>
    </source>
</evidence>
<dbReference type="Pfam" id="PF00168">
    <property type="entry name" value="C2"/>
    <property type="match status" value="1"/>
</dbReference>
<keyword evidence="6" id="KW-1185">Reference proteome</keyword>
<dbReference type="PROSITE" id="PS50004">
    <property type="entry name" value="C2"/>
    <property type="match status" value="1"/>
</dbReference>
<name>A0A3P6NSD5_ANISI</name>
<feature type="compositionally biased region" description="Polar residues" evidence="3">
    <location>
        <begin position="208"/>
        <end position="222"/>
    </location>
</feature>
<evidence type="ECO:0000259" key="4">
    <source>
        <dbReference type="PROSITE" id="PS50004"/>
    </source>
</evidence>
<dbReference type="GO" id="GO:0045055">
    <property type="term" value="P:regulated exocytosis"/>
    <property type="evidence" value="ECO:0007669"/>
    <property type="project" value="TreeGrafter"/>
</dbReference>
<dbReference type="SUPFAM" id="SSF49562">
    <property type="entry name" value="C2 domain (Calcium/lipid-binding domain, CaLB)"/>
    <property type="match status" value="1"/>
</dbReference>
<sequence length="260" mass="28353">MSFATFGVNVSVLSARGLALKGHNKIDAYVSLSLSGPGSWKSKVQTDIRKTTGNCEWNQRCEFVVYGLDSVLTVTANHKTVLGTAECIGVIEFQLRQQYGKMAPMWFRLRKKGKANEDLATQKYRGELLLKFEFSNKLSTSMTSLNTVHGSSALSALKRKMHLGKKDDRDTVSMAAGLPSSYSKVFGRGSPQPTAGAGINFNSLQRNPRAATVSSDGGSELQQAGFDRSGLIVPPLKAQNSIGSSSDRMTPEQQQQQRKR</sequence>
<evidence type="ECO:0000256" key="2">
    <source>
        <dbReference type="ARBA" id="ARBA00022753"/>
    </source>
</evidence>
<dbReference type="InterPro" id="IPR037789">
    <property type="entry name" value="FIP_classI"/>
</dbReference>
<evidence type="ECO:0000256" key="1">
    <source>
        <dbReference type="ARBA" id="ARBA00004172"/>
    </source>
</evidence>
<dbReference type="InterPro" id="IPR000008">
    <property type="entry name" value="C2_dom"/>
</dbReference>
<evidence type="ECO:0000313" key="6">
    <source>
        <dbReference type="Proteomes" id="UP000267096"/>
    </source>
</evidence>